<accession>A0A2T4UPN5</accession>
<organism evidence="1 2">
    <name type="scientific">Rathayibacter caricis DSM 15933</name>
    <dbReference type="NCBI Taxonomy" id="1328867"/>
    <lineage>
        <taxon>Bacteria</taxon>
        <taxon>Bacillati</taxon>
        <taxon>Actinomycetota</taxon>
        <taxon>Actinomycetes</taxon>
        <taxon>Micrococcales</taxon>
        <taxon>Microbacteriaceae</taxon>
        <taxon>Rathayibacter</taxon>
    </lineage>
</organism>
<reference evidence="1 2" key="1">
    <citation type="submission" date="2018-03" db="EMBL/GenBank/DDBJ databases">
        <title>Bacteriophage NCPPB3778 and a type I-E CRISPR drive the evolution of the US Biological Select Agent, Rathayibacter toxicus.</title>
        <authorList>
            <person name="Davis E.W.II."/>
            <person name="Tabima J.F."/>
            <person name="Weisberg A.J."/>
            <person name="Dantas Lopes L."/>
            <person name="Wiseman M.S."/>
            <person name="Wiseman M.S."/>
            <person name="Pupko T."/>
            <person name="Belcher M.S."/>
            <person name="Sechler A.J."/>
            <person name="Tancos M.A."/>
            <person name="Schroeder B.K."/>
            <person name="Murray T.D."/>
            <person name="Luster D.G."/>
            <person name="Schneider W.L."/>
            <person name="Rogers E."/>
            <person name="Andreote F.D."/>
            <person name="Grunwald N.J."/>
            <person name="Putnam M.L."/>
            <person name="Chang J.H."/>
        </authorList>
    </citation>
    <scope>NUCLEOTIDE SEQUENCE [LARGE SCALE GENOMIC DNA]</scope>
    <source>
        <strain evidence="1 2">DSM 15933</strain>
    </source>
</reference>
<evidence type="ECO:0000313" key="1">
    <source>
        <dbReference type="EMBL" id="PTL71488.1"/>
    </source>
</evidence>
<keyword evidence="2" id="KW-1185">Reference proteome</keyword>
<proteinExistence type="predicted"/>
<gene>
    <name evidence="1" type="ORF">C1I63_00525</name>
</gene>
<sequence>MGLFSRRRPADPDPVPVVVDPVAGTARVGADAVPLYPLVMDDRAAASLRSRSDGPLLRVHDSGLIVAYVLEREAAWEYVTPATAERLGLTEAAVAEESLAWLARIAPVASGGDGRFRLEMPEGSEDLAASLILRADVVHALVDEFVAGDPVVAIGQRVAMHLCGTDDAEAVEGLRELARGLYESGDAAPVSTALYRLGADGSARPW</sequence>
<dbReference type="AlphaFoldDB" id="A0A2T4UPN5"/>
<protein>
    <submittedName>
        <fullName evidence="1">Uncharacterized protein</fullName>
    </submittedName>
</protein>
<dbReference type="Proteomes" id="UP000241085">
    <property type="component" value="Unassembled WGS sequence"/>
</dbReference>
<name>A0A2T4UPN5_9MICO</name>
<comment type="caution">
    <text evidence="1">The sequence shown here is derived from an EMBL/GenBank/DDBJ whole genome shotgun (WGS) entry which is preliminary data.</text>
</comment>
<dbReference type="RefSeq" id="WP_107573362.1">
    <property type="nucleotide sequence ID" value="NZ_PZPL01000001.1"/>
</dbReference>
<evidence type="ECO:0000313" key="2">
    <source>
        <dbReference type="Proteomes" id="UP000241085"/>
    </source>
</evidence>
<dbReference type="EMBL" id="PZPL01000001">
    <property type="protein sequence ID" value="PTL71488.1"/>
    <property type="molecule type" value="Genomic_DNA"/>
</dbReference>